<keyword evidence="4" id="KW-1185">Reference proteome</keyword>
<dbReference type="EMBL" id="BMUB01000004">
    <property type="protein sequence ID" value="GGU71584.1"/>
    <property type="molecule type" value="Genomic_DNA"/>
</dbReference>
<accession>A0A8H9HKJ6</accession>
<reference evidence="3 4" key="2">
    <citation type="submission" date="2014-07" db="EMBL/GenBank/DDBJ databases">
        <authorList>
            <person name="Zhang J.E."/>
            <person name="Yang H."/>
            <person name="Guo J."/>
            <person name="Deng Z."/>
            <person name="Luo H."/>
            <person name="Luo M."/>
            <person name="Zhao B."/>
        </authorList>
    </citation>
    <scope>NUCLEOTIDE SEQUENCE [LARGE SCALE GENOMIC DNA]</scope>
    <source>
        <strain evidence="3">ATCC 10762</strain>
        <strain evidence="4">ATCC 10762 / DSM 40127 / CCM 3239 / JCM 4008 / LMG 5968 / NBRC 12843 / NCIMB 8234 / A-377</strain>
    </source>
</reference>
<dbReference type="OrthoDB" id="535891at2"/>
<dbReference type="RefSeq" id="WP_050366369.1">
    <property type="nucleotide sequence ID" value="NZ_BMUB01000004.1"/>
</dbReference>
<gene>
    <name evidence="2" type="ORF">GCM10010502_24240</name>
    <name evidence="3" type="ORF">HS99_0029345</name>
</gene>
<dbReference type="Pfam" id="PF20248">
    <property type="entry name" value="DUF6603"/>
    <property type="match status" value="1"/>
</dbReference>
<dbReference type="KEGG" id="kau:B6264_28265"/>
<reference evidence="2" key="5">
    <citation type="submission" date="2020-09" db="EMBL/GenBank/DDBJ databases">
        <authorList>
            <person name="Sun Q."/>
            <person name="Ohkuma M."/>
        </authorList>
    </citation>
    <scope>NUCLEOTIDE SEQUENCE</scope>
    <source>
        <strain evidence="2">JCM 4434</strain>
    </source>
</reference>
<proteinExistence type="predicted"/>
<name>A0A1E7N723_KITAU</name>
<feature type="domain" description="DUF6603" evidence="1">
    <location>
        <begin position="331"/>
        <end position="740"/>
    </location>
</feature>
<dbReference type="AlphaFoldDB" id="A0A1E7N723"/>
<evidence type="ECO:0000313" key="3">
    <source>
        <dbReference type="EMBL" id="OEV36444.1"/>
    </source>
</evidence>
<reference evidence="4" key="4">
    <citation type="submission" date="2016-08" db="EMBL/GenBank/DDBJ databases">
        <title>Sequencing, assembly and comparative genomics of S. aureofaciens ATCC 10762.</title>
        <authorList>
            <person name="Gradnigo J.S."/>
            <person name="Johnson N."/>
            <person name="Somerville G.A."/>
        </authorList>
    </citation>
    <scope>NUCLEOTIDE SEQUENCE [LARGE SCALE GENOMIC DNA]</scope>
    <source>
        <strain evidence="4">ATCC 10762 / DSM 40127 / CCM 3239 / JCM 4008 / LMG 5968 / NBRC 12843 / NCIMB 8234 / A-377</strain>
    </source>
</reference>
<reference evidence="3" key="3">
    <citation type="submission" date="2016-08" db="EMBL/GenBank/DDBJ databases">
        <title>Sequencing, Assembly and Comparative Genomics of S. aureofaciens ATCC 10762.</title>
        <authorList>
            <person name="Gradnigo J.S."/>
            <person name="Johnson N."/>
            <person name="Somerville G.A."/>
        </authorList>
    </citation>
    <scope>NUCLEOTIDE SEQUENCE [LARGE SCALE GENOMIC DNA]</scope>
    <source>
        <strain evidence="3">ATCC 10762</strain>
    </source>
</reference>
<dbReference type="Proteomes" id="UP000610124">
    <property type="component" value="Unassembled WGS sequence"/>
</dbReference>
<evidence type="ECO:0000259" key="1">
    <source>
        <dbReference type="Pfam" id="PF20248"/>
    </source>
</evidence>
<dbReference type="GeneID" id="97490426"/>
<reference evidence="2" key="1">
    <citation type="journal article" date="2014" name="Int. J. Syst. Evol. Microbiol.">
        <title>Complete genome sequence of Corynebacterium casei LMG S-19264T (=DSM 44701T), isolated from a smear-ripened cheese.</title>
        <authorList>
            <consortium name="US DOE Joint Genome Institute (JGI-PGF)"/>
            <person name="Walter F."/>
            <person name="Albersmeier A."/>
            <person name="Kalinowski J."/>
            <person name="Ruckert C."/>
        </authorList>
    </citation>
    <scope>NUCLEOTIDE SEQUENCE</scope>
    <source>
        <strain evidence="2">JCM 4434</strain>
    </source>
</reference>
<dbReference type="InterPro" id="IPR046538">
    <property type="entry name" value="DUF6603"/>
</dbReference>
<accession>A0A1E7N723</accession>
<evidence type="ECO:0000313" key="2">
    <source>
        <dbReference type="EMBL" id="GGU71584.1"/>
    </source>
</evidence>
<protein>
    <recommendedName>
        <fullName evidence="1">DUF6603 domain-containing protein</fullName>
    </recommendedName>
</protein>
<dbReference type="EMBL" id="JPRF03000026">
    <property type="protein sequence ID" value="OEV36444.1"/>
    <property type="molecule type" value="Genomic_DNA"/>
</dbReference>
<organism evidence="3 4">
    <name type="scientific">Kitasatospora aureofaciens</name>
    <name type="common">Streptomyces aureofaciens</name>
    <dbReference type="NCBI Taxonomy" id="1894"/>
    <lineage>
        <taxon>Bacteria</taxon>
        <taxon>Bacillati</taxon>
        <taxon>Actinomycetota</taxon>
        <taxon>Actinomycetes</taxon>
        <taxon>Kitasatosporales</taxon>
        <taxon>Streptomycetaceae</taxon>
        <taxon>Kitasatospora</taxon>
    </lineage>
</organism>
<sequence length="940" mass="98351">MAVHVDALRKLLDTTVGQEVELPVEALGFGEDAVRALFPDEVLRFVLQDGDPQALRAAGTATVAVAAQPAALRLAISPDGVSARAFTLDLGIDGPGVPAHLLAGGLGLDVPPLPGALVEQVTVTADPNGGMLTAEGPGMRVRILTGAARAFLAEAVDGWQVICTDHQLTRERLLSLTRGSDVPRPGPYLGELPVGTWLLLPGAGQRPVPLRPARPAVEVDGSRLDGLGRALPTRTARESRRFERPVRAIATRTGFAVLAGADGERGNGRWELEISDDEAVINVAYDYAPLQVTGGLGKLPTEAPYRSIVGGVLMFSFGGGDPADGAKAGRGVYGTGVGAYVVPDATGAKPSFFGYAGLGADPGFGIPAIRLNGVAAGLGWNSRIRLPEVSEIGDFPLLKALDDPGSIGAENENPIEILRRIATGPDAWITPAQDELWVAAGLKFTIAELIEGRAMAVVQTGADLTIALLGTAAAALPKNGSRKYAQIEAALRAVLKPRQGELQFDAELTPDSFLLDPNCRLRGGVAFRSWFGPSPHAGDFVYTVGGYHPNFTAPDRYPRVPRLGFDWDLTGSVTISGSAYLAITPAAAMAGGALDVRFHSGVIRAWCTAKVDALIQWKPFYVDVGLQVRIGVSATVKILFVKVSITVEVGVALGIWGPPTGGQAKIKLWFISFTINFGKGREGSDNVLDWAGFREMLPPPPTTVRVTPGVGLLVDHHPGGARGAEAGWEVSANGFTLSTDSAVPLKQIFLGTSTTAAETGPALNIRPMRERNLVSTQRITLTHDGDAVDPATWSRSRCLAAVPEELWGTSAQGTLPDGDKQVLKDQLTGVSLSSPAARHGTSTGYIDEKALAFDPIYPDGRQPLDPDAGPEGTVPQRPGGVIATIADTVAAGPQTTARARLAGQLTALGLDLGPLDSDLSGYARAARTAFTAEPMLVAAS</sequence>
<comment type="caution">
    <text evidence="3">The sequence shown here is derived from an EMBL/GenBank/DDBJ whole genome shotgun (WGS) entry which is preliminary data.</text>
</comment>
<dbReference type="Proteomes" id="UP000037395">
    <property type="component" value="Unassembled WGS sequence"/>
</dbReference>
<evidence type="ECO:0000313" key="4">
    <source>
        <dbReference type="Proteomes" id="UP000037395"/>
    </source>
</evidence>